<dbReference type="InterPro" id="IPR036770">
    <property type="entry name" value="Ankyrin_rpt-contain_sf"/>
</dbReference>
<dbReference type="Pfam" id="PF13962">
    <property type="entry name" value="PGG"/>
    <property type="match status" value="1"/>
</dbReference>
<name>A0ABD1MWQ3_9FABA</name>
<keyword evidence="7" id="KW-1185">Reference proteome</keyword>
<keyword evidence="4" id="KW-1133">Transmembrane helix</keyword>
<evidence type="ECO:0000256" key="2">
    <source>
        <dbReference type="PROSITE-ProRule" id="PRU00023"/>
    </source>
</evidence>
<organism evidence="6 7">
    <name type="scientific">Flemingia macrophylla</name>
    <dbReference type="NCBI Taxonomy" id="520843"/>
    <lineage>
        <taxon>Eukaryota</taxon>
        <taxon>Viridiplantae</taxon>
        <taxon>Streptophyta</taxon>
        <taxon>Embryophyta</taxon>
        <taxon>Tracheophyta</taxon>
        <taxon>Spermatophyta</taxon>
        <taxon>Magnoliopsida</taxon>
        <taxon>eudicotyledons</taxon>
        <taxon>Gunneridae</taxon>
        <taxon>Pentapetalae</taxon>
        <taxon>rosids</taxon>
        <taxon>fabids</taxon>
        <taxon>Fabales</taxon>
        <taxon>Fabaceae</taxon>
        <taxon>Papilionoideae</taxon>
        <taxon>50 kb inversion clade</taxon>
        <taxon>NPAAA clade</taxon>
        <taxon>indigoferoid/millettioid clade</taxon>
        <taxon>Phaseoleae</taxon>
        <taxon>Flemingia</taxon>
    </lineage>
</organism>
<dbReference type="SMART" id="SM00248">
    <property type="entry name" value="ANK"/>
    <property type="match status" value="5"/>
</dbReference>
<feature type="repeat" description="ANK" evidence="2">
    <location>
        <begin position="231"/>
        <end position="251"/>
    </location>
</feature>
<dbReference type="AlphaFoldDB" id="A0ABD1MWQ3"/>
<dbReference type="PANTHER" id="PTHR24177:SF356">
    <property type="entry name" value="ANKYRIN REPEAT PLANT-LIKE PROTEIN"/>
    <property type="match status" value="1"/>
</dbReference>
<accession>A0ABD1MWQ3</accession>
<gene>
    <name evidence="6" type="ORF">Fmac_008192</name>
</gene>
<feature type="transmembrane region" description="Helical" evidence="4">
    <location>
        <begin position="559"/>
        <end position="592"/>
    </location>
</feature>
<evidence type="ECO:0000256" key="4">
    <source>
        <dbReference type="SAM" id="Phobius"/>
    </source>
</evidence>
<dbReference type="Pfam" id="PF12796">
    <property type="entry name" value="Ank_2"/>
    <property type="match status" value="1"/>
</dbReference>
<feature type="domain" description="PGG" evidence="5">
    <location>
        <begin position="515"/>
        <end position="622"/>
    </location>
</feature>
<comment type="caution">
    <text evidence="6">The sequence shown here is derived from an EMBL/GenBank/DDBJ whole genome shotgun (WGS) entry which is preliminary data.</text>
</comment>
<keyword evidence="2" id="KW-0040">ANK repeat</keyword>
<dbReference type="Gene3D" id="1.25.40.20">
    <property type="entry name" value="Ankyrin repeat-containing domain"/>
    <property type="match status" value="2"/>
</dbReference>
<dbReference type="EMBL" id="JBGMDY010000003">
    <property type="protein sequence ID" value="KAL2340252.1"/>
    <property type="molecule type" value="Genomic_DNA"/>
</dbReference>
<comment type="subcellular location">
    <subcellularLocation>
        <location evidence="1">Cell membrane</location>
        <topology evidence="1">Peripheral membrane protein</topology>
        <orientation evidence="1">Cytoplasmic side</orientation>
    </subcellularLocation>
</comment>
<evidence type="ECO:0000256" key="1">
    <source>
        <dbReference type="ARBA" id="ARBA00004413"/>
    </source>
</evidence>
<feature type="region of interest" description="Disordered" evidence="3">
    <location>
        <begin position="637"/>
        <end position="660"/>
    </location>
</feature>
<reference evidence="6 7" key="1">
    <citation type="submission" date="2024-08" db="EMBL/GenBank/DDBJ databases">
        <title>Insights into the chromosomal genome structure of Flemingia macrophylla.</title>
        <authorList>
            <person name="Ding Y."/>
            <person name="Zhao Y."/>
            <person name="Bi W."/>
            <person name="Wu M."/>
            <person name="Zhao G."/>
            <person name="Gong Y."/>
            <person name="Li W."/>
            <person name="Zhang P."/>
        </authorList>
    </citation>
    <scope>NUCLEOTIDE SEQUENCE [LARGE SCALE GENOMIC DNA]</scope>
    <source>
        <strain evidence="6">DYQJB</strain>
        <tissue evidence="6">Leaf</tissue>
    </source>
</reference>
<dbReference type="PANTHER" id="PTHR24177">
    <property type="entry name" value="CASKIN"/>
    <property type="match status" value="1"/>
</dbReference>
<evidence type="ECO:0000313" key="6">
    <source>
        <dbReference type="EMBL" id="KAL2340252.1"/>
    </source>
</evidence>
<dbReference type="PROSITE" id="PS50088">
    <property type="entry name" value="ANK_REPEAT"/>
    <property type="match status" value="1"/>
</dbReference>
<evidence type="ECO:0000259" key="5">
    <source>
        <dbReference type="Pfam" id="PF13962"/>
    </source>
</evidence>
<protein>
    <recommendedName>
        <fullName evidence="5">PGG domain-containing protein</fullName>
    </recommendedName>
</protein>
<dbReference type="InterPro" id="IPR002110">
    <property type="entry name" value="Ankyrin_rpt"/>
</dbReference>
<dbReference type="PROSITE" id="PS50297">
    <property type="entry name" value="ANK_REP_REGION"/>
    <property type="match status" value="1"/>
</dbReference>
<evidence type="ECO:0000256" key="3">
    <source>
        <dbReference type="SAM" id="MobiDB-lite"/>
    </source>
</evidence>
<dbReference type="InterPro" id="IPR026961">
    <property type="entry name" value="PGG_dom"/>
</dbReference>
<feature type="transmembrane region" description="Helical" evidence="4">
    <location>
        <begin position="604"/>
        <end position="622"/>
    </location>
</feature>
<keyword evidence="4" id="KW-0472">Membrane</keyword>
<dbReference type="SUPFAM" id="SSF48403">
    <property type="entry name" value="Ankyrin repeat"/>
    <property type="match status" value="2"/>
</dbReference>
<proteinExistence type="predicted"/>
<evidence type="ECO:0000313" key="7">
    <source>
        <dbReference type="Proteomes" id="UP001603857"/>
    </source>
</evidence>
<dbReference type="GO" id="GO:0005886">
    <property type="term" value="C:plasma membrane"/>
    <property type="evidence" value="ECO:0007669"/>
    <property type="project" value="UniProtKB-SubCell"/>
</dbReference>
<sequence length="660" mass="75210">MAYDFLKPYSSVMDYVEDHRNGPSYISRFRVNVGSHARHEAPGLNSHSQSWVHIMRLPQGILEAHDIYKGVRGIHMQERVALVEQDDLVPVVHMRESSYHEKDCILLQKDGMDVTLQRMGRNWDYVNKCAPIYNLAIKGDWRGAKTMILADDRLKTAAISQGWATLLHVAAEANHLHFVEELLELLREEDLEIQDYKCNTSFCFAAAVGNVKIAEAMTTKNRNLPIIRGGEGLTPLHIAALQGKSEMAWYLYTDTVHNPNHKFDDADWNLLFFFCINTGIYGYLGNFADLALKMLRENSMLAVARNENKETALHVLARKPSAFSCQGRRCPYQFINSRNNPSLALQLVMCLWKTLLFLDCGEIQMKRVISEPSQVIFIAAEVGNFEVLAELVRSYPDLAWEVDAENRSIIHVAVLHRHAAIFNLIHEIRSIRNFVVTYEDADQNNLLHCAAKLAPPSQLNLVSGAAFQMMHELWWYEEVKKVMQPCFIEKRNSRGKTPSELFTEEHADLLTKAESWMKSMAKSCMIVSTLIATEVFTAAFNIPHGDDDKNGNPNLCNAIIFIIFAISDATALISSSISILIFLSMLVIARYAEDDFFKSLPQKLIYGLVTLFISILSMMVAFRNKLLAKYRTDRKDEPKNTTKLLDDRRLSAQKESRRER</sequence>
<dbReference type="Proteomes" id="UP001603857">
    <property type="component" value="Unassembled WGS sequence"/>
</dbReference>
<keyword evidence="4" id="KW-0812">Transmembrane</keyword>